<evidence type="ECO:0000313" key="2">
    <source>
        <dbReference type="Proteomes" id="UP000299290"/>
    </source>
</evidence>
<keyword evidence="2" id="KW-1185">Reference proteome</keyword>
<name>A0A4D4K7D4_9ACTN</name>
<dbReference type="EMBL" id="BJHV01000001">
    <property type="protein sequence ID" value="GDY45031.1"/>
    <property type="molecule type" value="Genomic_DNA"/>
</dbReference>
<reference evidence="1 2" key="1">
    <citation type="journal article" date="2020" name="Int. J. Syst. Evol. Microbiol.">
        <title>Reclassification of Streptomyces castelarensis and Streptomyces sporoclivatus as later heterotypic synonyms of Streptomyces antimycoticus.</title>
        <authorList>
            <person name="Komaki H."/>
            <person name="Tamura T."/>
        </authorList>
    </citation>
    <scope>NUCLEOTIDE SEQUENCE [LARGE SCALE GENOMIC DNA]</scope>
    <source>
        <strain evidence="1 2">NBRC 12839</strain>
    </source>
</reference>
<organism evidence="1 2">
    <name type="scientific">Streptomyces antimycoticus</name>
    <dbReference type="NCBI Taxonomy" id="68175"/>
    <lineage>
        <taxon>Bacteria</taxon>
        <taxon>Bacillati</taxon>
        <taxon>Actinomycetota</taxon>
        <taxon>Actinomycetes</taxon>
        <taxon>Kitasatosporales</taxon>
        <taxon>Streptomycetaceae</taxon>
        <taxon>Streptomyces</taxon>
        <taxon>Streptomyces violaceusniger group</taxon>
    </lineage>
</organism>
<proteinExistence type="predicted"/>
<accession>A0A4D4K7D4</accession>
<gene>
    <name evidence="1" type="ORF">SANT12839_059130</name>
</gene>
<comment type="caution">
    <text evidence="1">The sequence shown here is derived from an EMBL/GenBank/DDBJ whole genome shotgun (WGS) entry which is preliminary data.</text>
</comment>
<sequence>MLDRVVEELVAGVHAAGELTEQLEAEHPEQLRPHHDGAVERLQRQVRRDLLAQRPQLTGQALGQRRALERGRGFVSRRIPIRTRGTRATEAMVSWGAA</sequence>
<evidence type="ECO:0000313" key="1">
    <source>
        <dbReference type="EMBL" id="GDY45031.1"/>
    </source>
</evidence>
<dbReference type="AlphaFoldDB" id="A0A4D4K7D4"/>
<protein>
    <submittedName>
        <fullName evidence="1">Uncharacterized protein</fullName>
    </submittedName>
</protein>
<dbReference type="Proteomes" id="UP000299290">
    <property type="component" value="Unassembled WGS sequence"/>
</dbReference>